<feature type="transmembrane region" description="Helical" evidence="8">
    <location>
        <begin position="538"/>
        <end position="557"/>
    </location>
</feature>
<comment type="caution">
    <text evidence="9">The sequence shown here is derived from an EMBL/GenBank/DDBJ whole genome shotgun (WGS) entry which is preliminary data.</text>
</comment>
<dbReference type="PANTHER" id="PTHR32063">
    <property type="match status" value="1"/>
</dbReference>
<sequence length="1046" mass="111389">MQVSAFFIRHPIGTSLLALGLFLFGAAAWRALPVAALPEVEFPTIQVSASLPGASPETMASNVATPLERYFSQISGLTQMTSSSVLGSTNITLQFDLKRSIDSASIDVAAAINAAGGQLPDNLPSPPTYRKVNPADRAILLLGMSSQTLPVTTVSDLADSIVAQQISQLPGVGLVTVFGQQKPAVRVQVDPAKAAALGLDLEQVRTQLASATVNSPKGSLDGRAQSVTVYDNDQIFSAAAWNDVLLGYRNGAPIRVRDIGVAVDGPENSRLAAWTFAGPGVQGLANGKSVVVAVFKQPGSNVVETVDNVTHALPKIEAAIPPAVQVGVLADRTQTIRASVEDVEFTLVLSIALVVMVIFLFLRNVAATLIPAATIPLAILGAAALMHPPGFSLDNLSLMALTISVGFVVDDAVVVLENIFRHVEEGMPAEQAALQGSREIAFTVISISVSLVAVFIPLLLMGGVIGRFFREFALTVTFTIAISVLVALTLIPMLCARFLHPRPKDKPPNRLLRWSGRAFDAMQHGYDRALHAVLRHQPLTLLVFLVTVAATVALYVYSPKGFFPQQDTGFIQGQAESSQDSSFEAMSRRSLAVADIVRADPDVYGVAFNIGNNAYNSANFNISLKQRSDGRRASADEVLARLRRKLAGLQGVTLFMQAAQDVSVGGRLARTQYQYTLTDSNIDELGAWAPRILERLRSLPQLADVASDQQLGAPALHLLIDRDRAGSYGITPAMIDATLYDAIGQRQVAQYFTQLNAYHVVMEATPALAQDPNLLQDLYVNSPVANQPVPLSTFASFDNTRTNYLSVSHQGQFPAVTISFNLAQGSALGDAVSAVNGVMSGMNAPAALSGSFQGTAQAFQQSLASQPLLIAAALLAVYIVLGLLYESYIHPLTILSTLPSAGLGALLMLLLFGYNLDVIALIAIILLIGIVKKNGIMMVDFALTAEREQGLGPDAAIVQACLRRFRPIMMTTMCALLAGVPLMVGGGTGSELRRPLGFAMVGGLALSQLLTLFTTPVVYLYLERLRRRWEGGKEDAPAPPRDVSLG</sequence>
<dbReference type="RefSeq" id="WP_135250745.1">
    <property type="nucleotide sequence ID" value="NZ_SMLK01000005.1"/>
</dbReference>
<dbReference type="FunFam" id="3.30.70.1430:FF:000001">
    <property type="entry name" value="Efflux pump membrane transporter"/>
    <property type="match status" value="1"/>
</dbReference>
<feature type="transmembrane region" description="Helical" evidence="8">
    <location>
        <begin position="964"/>
        <end position="984"/>
    </location>
</feature>
<organism evidence="9 10">
    <name type="scientific">Ramlibacter humi</name>
    <dbReference type="NCBI Taxonomy" id="2530451"/>
    <lineage>
        <taxon>Bacteria</taxon>
        <taxon>Pseudomonadati</taxon>
        <taxon>Pseudomonadota</taxon>
        <taxon>Betaproteobacteria</taxon>
        <taxon>Burkholderiales</taxon>
        <taxon>Comamonadaceae</taxon>
        <taxon>Ramlibacter</taxon>
    </lineage>
</organism>
<dbReference type="AlphaFoldDB" id="A0A4Z0BI64"/>
<feature type="transmembrane region" description="Helical" evidence="8">
    <location>
        <begin position="918"/>
        <end position="943"/>
    </location>
</feature>
<dbReference type="InterPro" id="IPR001036">
    <property type="entry name" value="Acrflvin-R"/>
</dbReference>
<gene>
    <name evidence="9" type="ORF">EZ216_15805</name>
</gene>
<keyword evidence="3" id="KW-1003">Cell membrane</keyword>
<evidence type="ECO:0000313" key="10">
    <source>
        <dbReference type="Proteomes" id="UP000297839"/>
    </source>
</evidence>
<dbReference type="SUPFAM" id="SSF82714">
    <property type="entry name" value="Multidrug efflux transporter AcrB TolC docking domain, DN and DC subdomains"/>
    <property type="match status" value="2"/>
</dbReference>
<evidence type="ECO:0000256" key="1">
    <source>
        <dbReference type="ARBA" id="ARBA00004429"/>
    </source>
</evidence>
<evidence type="ECO:0000313" key="9">
    <source>
        <dbReference type="EMBL" id="TFY99026.1"/>
    </source>
</evidence>
<proteinExistence type="predicted"/>
<dbReference type="EMBL" id="SMLK01000005">
    <property type="protein sequence ID" value="TFY99026.1"/>
    <property type="molecule type" value="Genomic_DNA"/>
</dbReference>
<evidence type="ECO:0000256" key="6">
    <source>
        <dbReference type="ARBA" id="ARBA00022989"/>
    </source>
</evidence>
<dbReference type="PANTHER" id="PTHR32063:SF30">
    <property type="entry name" value="ACRB_ACRD_ACRF FAMILY PROTEIN"/>
    <property type="match status" value="1"/>
</dbReference>
<comment type="subcellular location">
    <subcellularLocation>
        <location evidence="1">Cell inner membrane</location>
        <topology evidence="1">Multi-pass membrane protein</topology>
    </subcellularLocation>
</comment>
<dbReference type="Pfam" id="PF00873">
    <property type="entry name" value="ACR_tran"/>
    <property type="match status" value="1"/>
</dbReference>
<evidence type="ECO:0000256" key="7">
    <source>
        <dbReference type="ARBA" id="ARBA00023136"/>
    </source>
</evidence>
<dbReference type="SUPFAM" id="SSF82693">
    <property type="entry name" value="Multidrug efflux transporter AcrB pore domain, PN1, PN2, PC1 and PC2 subdomains"/>
    <property type="match status" value="4"/>
</dbReference>
<dbReference type="FunFam" id="1.20.1640.10:FF:000001">
    <property type="entry name" value="Efflux pump membrane transporter"/>
    <property type="match status" value="1"/>
</dbReference>
<evidence type="ECO:0000256" key="5">
    <source>
        <dbReference type="ARBA" id="ARBA00022692"/>
    </source>
</evidence>
<dbReference type="Proteomes" id="UP000297839">
    <property type="component" value="Unassembled WGS sequence"/>
</dbReference>
<dbReference type="Gene3D" id="1.20.1640.10">
    <property type="entry name" value="Multidrug efflux transporter AcrB transmembrane domain"/>
    <property type="match status" value="2"/>
</dbReference>
<evidence type="ECO:0000256" key="2">
    <source>
        <dbReference type="ARBA" id="ARBA00022448"/>
    </source>
</evidence>
<dbReference type="InterPro" id="IPR027463">
    <property type="entry name" value="AcrB_DN_DC_subdom"/>
</dbReference>
<dbReference type="Gene3D" id="3.30.2090.10">
    <property type="entry name" value="Multidrug efflux transporter AcrB TolC docking domain, DN and DC subdomains"/>
    <property type="match status" value="2"/>
</dbReference>
<feature type="transmembrane region" description="Helical" evidence="8">
    <location>
        <begin position="868"/>
        <end position="885"/>
    </location>
</feature>
<dbReference type="GO" id="GO:0042910">
    <property type="term" value="F:xenobiotic transmembrane transporter activity"/>
    <property type="evidence" value="ECO:0007669"/>
    <property type="project" value="TreeGrafter"/>
</dbReference>
<evidence type="ECO:0000256" key="3">
    <source>
        <dbReference type="ARBA" id="ARBA00022475"/>
    </source>
</evidence>
<keyword evidence="6 8" id="KW-1133">Transmembrane helix</keyword>
<keyword evidence="2" id="KW-0813">Transport</keyword>
<name>A0A4Z0BI64_9BURK</name>
<keyword evidence="7 8" id="KW-0472">Membrane</keyword>
<evidence type="ECO:0000256" key="4">
    <source>
        <dbReference type="ARBA" id="ARBA00022519"/>
    </source>
</evidence>
<feature type="transmembrane region" description="Helical" evidence="8">
    <location>
        <begin position="472"/>
        <end position="496"/>
    </location>
</feature>
<accession>A0A4Z0BI64</accession>
<dbReference type="SUPFAM" id="SSF82866">
    <property type="entry name" value="Multidrug efflux transporter AcrB transmembrane domain"/>
    <property type="match status" value="2"/>
</dbReference>
<feature type="transmembrane region" description="Helical" evidence="8">
    <location>
        <begin position="440"/>
        <end position="460"/>
    </location>
</feature>
<dbReference type="Gene3D" id="3.30.70.1320">
    <property type="entry name" value="Multidrug efflux transporter AcrB pore domain like"/>
    <property type="match status" value="1"/>
</dbReference>
<reference evidence="9 10" key="1">
    <citation type="submission" date="2019-03" db="EMBL/GenBank/DDBJ databases">
        <title>Ramlibacter sp. 18x22-1, whole genome shotgun sequence.</title>
        <authorList>
            <person name="Zhang X."/>
            <person name="Feng G."/>
            <person name="Zhu H."/>
        </authorList>
    </citation>
    <scope>NUCLEOTIDE SEQUENCE [LARGE SCALE GENOMIC DNA]</scope>
    <source>
        <strain evidence="9 10">18x22-1</strain>
    </source>
</reference>
<evidence type="ECO:0000256" key="8">
    <source>
        <dbReference type="SAM" id="Phobius"/>
    </source>
</evidence>
<feature type="transmembrane region" description="Helical" evidence="8">
    <location>
        <begin position="369"/>
        <end position="386"/>
    </location>
</feature>
<dbReference type="PRINTS" id="PR00702">
    <property type="entry name" value="ACRIFLAVINRP"/>
</dbReference>
<feature type="transmembrane region" description="Helical" evidence="8">
    <location>
        <begin position="996"/>
        <end position="1022"/>
    </location>
</feature>
<dbReference type="Gene3D" id="3.30.70.1430">
    <property type="entry name" value="Multidrug efflux transporter AcrB pore domain"/>
    <property type="match status" value="2"/>
</dbReference>
<dbReference type="OrthoDB" id="9042683at2"/>
<keyword evidence="4" id="KW-0997">Cell inner membrane</keyword>
<dbReference type="Gene3D" id="3.30.70.1440">
    <property type="entry name" value="Multidrug efflux transporter AcrB pore domain"/>
    <property type="match status" value="1"/>
</dbReference>
<keyword evidence="10" id="KW-1185">Reference proteome</keyword>
<keyword evidence="5 8" id="KW-0812">Transmembrane</keyword>
<protein>
    <submittedName>
        <fullName evidence="9">Acriflavine resistance protein B</fullName>
    </submittedName>
</protein>
<dbReference type="GO" id="GO:0005886">
    <property type="term" value="C:plasma membrane"/>
    <property type="evidence" value="ECO:0007669"/>
    <property type="project" value="UniProtKB-SubCell"/>
</dbReference>
<feature type="transmembrane region" description="Helical" evidence="8">
    <location>
        <begin position="345"/>
        <end position="362"/>
    </location>
</feature>